<evidence type="ECO:0000256" key="10">
    <source>
        <dbReference type="ARBA" id="ARBA00023077"/>
    </source>
</evidence>
<gene>
    <name evidence="20" type="ORF">O9570_06415</name>
</gene>
<organism evidence="20 21">
    <name type="scientific">Alcaligenes xylosoxydans xylosoxydans</name>
    <name type="common">Achromobacter xylosoxidans</name>
    <dbReference type="NCBI Taxonomy" id="85698"/>
    <lineage>
        <taxon>Bacteria</taxon>
        <taxon>Pseudomonadati</taxon>
        <taxon>Pseudomonadota</taxon>
        <taxon>Betaproteobacteria</taxon>
        <taxon>Burkholderiales</taxon>
        <taxon>Alcaligenaceae</taxon>
        <taxon>Achromobacter</taxon>
    </lineage>
</organism>
<dbReference type="NCBIfam" id="TIGR01783">
    <property type="entry name" value="TonB-siderophor"/>
    <property type="match status" value="1"/>
</dbReference>
<evidence type="ECO:0000256" key="12">
    <source>
        <dbReference type="ARBA" id="ARBA00023170"/>
    </source>
</evidence>
<keyword evidence="4 14" id="KW-1134">Transmembrane beta strand</keyword>
<protein>
    <submittedName>
        <fullName evidence="20">TonB-dependent receptor</fullName>
    </submittedName>
</protein>
<evidence type="ECO:0000256" key="14">
    <source>
        <dbReference type="PROSITE-ProRule" id="PRU01360"/>
    </source>
</evidence>
<evidence type="ECO:0000256" key="17">
    <source>
        <dbReference type="SAM" id="SignalP"/>
    </source>
</evidence>
<keyword evidence="7 17" id="KW-0732">Signal</keyword>
<keyword evidence="12 20" id="KW-0675">Receptor</keyword>
<evidence type="ECO:0000313" key="20">
    <source>
        <dbReference type="EMBL" id="MCZ8401069.1"/>
    </source>
</evidence>
<dbReference type="GO" id="GO:0009279">
    <property type="term" value="C:cell outer membrane"/>
    <property type="evidence" value="ECO:0007669"/>
    <property type="project" value="UniProtKB-SubCell"/>
</dbReference>
<dbReference type="InterPro" id="IPR012910">
    <property type="entry name" value="Plug_dom"/>
</dbReference>
<keyword evidence="11 14" id="KW-0472">Membrane</keyword>
<dbReference type="RefSeq" id="WP_207385936.1">
    <property type="nucleotide sequence ID" value="NZ_CYTI01000012.1"/>
</dbReference>
<keyword evidence="10 16" id="KW-0798">TonB box</keyword>
<dbReference type="AlphaFoldDB" id="A0A9W5ENT2"/>
<dbReference type="Pfam" id="PF07715">
    <property type="entry name" value="Plug"/>
    <property type="match status" value="1"/>
</dbReference>
<dbReference type="InterPro" id="IPR037066">
    <property type="entry name" value="Plug_dom_sf"/>
</dbReference>
<evidence type="ECO:0000256" key="11">
    <source>
        <dbReference type="ARBA" id="ARBA00023136"/>
    </source>
</evidence>
<dbReference type="EMBL" id="JAPZVI010000003">
    <property type="protein sequence ID" value="MCZ8401069.1"/>
    <property type="molecule type" value="Genomic_DNA"/>
</dbReference>
<feature type="chain" id="PRO_5040928538" evidence="17">
    <location>
        <begin position="31"/>
        <end position="725"/>
    </location>
</feature>
<dbReference type="InterPro" id="IPR039426">
    <property type="entry name" value="TonB-dep_rcpt-like"/>
</dbReference>
<dbReference type="InterPro" id="IPR000531">
    <property type="entry name" value="Beta-barrel_TonB"/>
</dbReference>
<feature type="domain" description="TonB-dependent receptor-like beta-barrel" evidence="18">
    <location>
        <begin position="269"/>
        <end position="693"/>
    </location>
</feature>
<keyword evidence="6 14" id="KW-0812">Transmembrane</keyword>
<comment type="caution">
    <text evidence="20">The sequence shown here is derived from an EMBL/GenBank/DDBJ whole genome shotgun (WGS) entry which is preliminary data.</text>
</comment>
<dbReference type="PANTHER" id="PTHR32552">
    <property type="entry name" value="FERRICHROME IRON RECEPTOR-RELATED"/>
    <property type="match status" value="1"/>
</dbReference>
<dbReference type="GO" id="GO:0015344">
    <property type="term" value="F:siderophore uptake transmembrane transporter activity"/>
    <property type="evidence" value="ECO:0007669"/>
    <property type="project" value="TreeGrafter"/>
</dbReference>
<evidence type="ECO:0000256" key="6">
    <source>
        <dbReference type="ARBA" id="ARBA00022692"/>
    </source>
</evidence>
<dbReference type="GO" id="GO:0015891">
    <property type="term" value="P:siderophore transport"/>
    <property type="evidence" value="ECO:0007669"/>
    <property type="project" value="InterPro"/>
</dbReference>
<evidence type="ECO:0000256" key="8">
    <source>
        <dbReference type="ARBA" id="ARBA00023004"/>
    </source>
</evidence>
<dbReference type="Pfam" id="PF00593">
    <property type="entry name" value="TonB_dep_Rec_b-barrel"/>
    <property type="match status" value="1"/>
</dbReference>
<evidence type="ECO:0000256" key="15">
    <source>
        <dbReference type="PROSITE-ProRule" id="PRU10144"/>
    </source>
</evidence>
<dbReference type="InterPro" id="IPR036942">
    <property type="entry name" value="Beta-barrel_TonB_sf"/>
</dbReference>
<dbReference type="CDD" id="cd01347">
    <property type="entry name" value="ligand_gated_channel"/>
    <property type="match status" value="1"/>
</dbReference>
<dbReference type="InterPro" id="IPR010917">
    <property type="entry name" value="TonB_rcpt_CS"/>
</dbReference>
<dbReference type="Gene3D" id="2.40.170.20">
    <property type="entry name" value="TonB-dependent receptor, beta-barrel domain"/>
    <property type="match status" value="1"/>
</dbReference>
<dbReference type="PROSITE" id="PS52016">
    <property type="entry name" value="TONB_DEPENDENT_REC_3"/>
    <property type="match status" value="1"/>
</dbReference>
<reference evidence="20" key="1">
    <citation type="submission" date="2022-12" db="EMBL/GenBank/DDBJ databases">
        <authorList>
            <person name="Voronina O.L."/>
            <person name="Kunda M.S."/>
            <person name="Ryzhova N."/>
            <person name="Aksenova E.I."/>
        </authorList>
    </citation>
    <scope>NUCLEOTIDE SEQUENCE</scope>
    <source>
        <strain evidence="20">SCCH136:Ach223948</strain>
    </source>
</reference>
<dbReference type="PANTHER" id="PTHR32552:SF84">
    <property type="entry name" value="TONB-DEPENDENT RECEPTOR-RELATED"/>
    <property type="match status" value="1"/>
</dbReference>
<evidence type="ECO:0000256" key="7">
    <source>
        <dbReference type="ARBA" id="ARBA00022729"/>
    </source>
</evidence>
<keyword evidence="9" id="KW-0406">Ion transport</keyword>
<feature type="domain" description="TonB-dependent receptor plug" evidence="19">
    <location>
        <begin position="80"/>
        <end position="182"/>
    </location>
</feature>
<dbReference type="SUPFAM" id="SSF56935">
    <property type="entry name" value="Porins"/>
    <property type="match status" value="1"/>
</dbReference>
<evidence type="ECO:0000256" key="3">
    <source>
        <dbReference type="ARBA" id="ARBA00022448"/>
    </source>
</evidence>
<dbReference type="Proteomes" id="UP001141992">
    <property type="component" value="Unassembled WGS sequence"/>
</dbReference>
<evidence type="ECO:0000256" key="13">
    <source>
        <dbReference type="ARBA" id="ARBA00023237"/>
    </source>
</evidence>
<comment type="similarity">
    <text evidence="2 14 16">Belongs to the TonB-dependent receptor family.</text>
</comment>
<dbReference type="GO" id="GO:0038023">
    <property type="term" value="F:signaling receptor activity"/>
    <property type="evidence" value="ECO:0007669"/>
    <property type="project" value="InterPro"/>
</dbReference>
<evidence type="ECO:0000259" key="19">
    <source>
        <dbReference type="Pfam" id="PF07715"/>
    </source>
</evidence>
<accession>A0A9W5ENT2</accession>
<dbReference type="InterPro" id="IPR010105">
    <property type="entry name" value="TonB_sidphr_rcpt"/>
</dbReference>
<evidence type="ECO:0000313" key="21">
    <source>
        <dbReference type="Proteomes" id="UP001141992"/>
    </source>
</evidence>
<evidence type="ECO:0000256" key="16">
    <source>
        <dbReference type="RuleBase" id="RU003357"/>
    </source>
</evidence>
<evidence type="ECO:0000256" key="5">
    <source>
        <dbReference type="ARBA" id="ARBA00022496"/>
    </source>
</evidence>
<name>A0A9W5ENT2_ALCXX</name>
<evidence type="ECO:0000256" key="9">
    <source>
        <dbReference type="ARBA" id="ARBA00023065"/>
    </source>
</evidence>
<dbReference type="PROSITE" id="PS01156">
    <property type="entry name" value="TONB_DEPENDENT_REC_2"/>
    <property type="match status" value="1"/>
</dbReference>
<keyword evidence="3 14" id="KW-0813">Transport</keyword>
<keyword evidence="5" id="KW-0410">Iron transport</keyword>
<keyword evidence="8" id="KW-0408">Iron</keyword>
<evidence type="ECO:0000256" key="1">
    <source>
        <dbReference type="ARBA" id="ARBA00004571"/>
    </source>
</evidence>
<evidence type="ECO:0000256" key="4">
    <source>
        <dbReference type="ARBA" id="ARBA00022452"/>
    </source>
</evidence>
<comment type="subcellular location">
    <subcellularLocation>
        <location evidence="1 14">Cell outer membrane</location>
        <topology evidence="1 14">Multi-pass membrane protein</topology>
    </subcellularLocation>
</comment>
<evidence type="ECO:0000256" key="2">
    <source>
        <dbReference type="ARBA" id="ARBA00009810"/>
    </source>
</evidence>
<feature type="short sequence motif" description="TonB C-terminal box" evidence="15">
    <location>
        <begin position="708"/>
        <end position="725"/>
    </location>
</feature>
<dbReference type="Gene3D" id="2.170.130.10">
    <property type="entry name" value="TonB-dependent receptor, plug domain"/>
    <property type="match status" value="1"/>
</dbReference>
<sequence length="725" mass="79692">MFHSPARTPRVLTRRLAVWATLACAPVAQAQSTPPSSSPAAASTPRDVATLPAIAVSADAPAPTLLEPASTGTLLGLRPFDTPASIEILDNEQLRARGAVTVTDAITQAAGLSAMRHPGNGGSSLSSRGFTDSNSVAQLYDGVRQFGGVGQTFLYDPWAVDRIEVLRGPASVLYGEGAIGGVVNVIPKKPTRGPIENEIQTTVGTHDTQRLGLGSGGALDDKWSYRLDISGNHTDSGLSLGDSRDFAVTAALRLDVSPDLNFTLTQAYAWQEPTRYFGTPLIDGRIDYGLRRQNYNVADSKIIYRDSRTELKAEWSPNPAARVRSRVYYIGSDRDYRDAENYTWQPASGLIQRSAYTDIRHDQRQVGTVTDAAFDGHLFGLANKVAVGFELNHASFKHTNNSPYSGTSLVDPYDVDHGRFINLAGTTPRYRNTADQYALFAEDRLMLTPGWSVLAGLRYDHIDLKRRDLVAGQTAFDTTFNNVGWRVGTVYDLLPTLSVYGQYAEAADPVGSLLLLSPANKDFELSKGRQVEVGLKQTFWDDKGQWTLAAYHIRKDHLVSRDPNDPALRIQVGKQSSRGLEATLGVELTPAWRVDLNAAVLRARYDDFSESVNGVAVSRAGNVPTDVPQRVANAWVSWKFAPQWTASAGLRYVGKRYADAANRLEMAGYTTTNLALQWEPRRDLSLALRAFNVFDRQYAETAYYNQTQWLLGEGRRVELSANYRF</sequence>
<keyword evidence="13 14" id="KW-0998">Cell outer membrane</keyword>
<proteinExistence type="inferred from homology"/>
<evidence type="ECO:0000259" key="18">
    <source>
        <dbReference type="Pfam" id="PF00593"/>
    </source>
</evidence>
<feature type="signal peptide" evidence="17">
    <location>
        <begin position="1"/>
        <end position="30"/>
    </location>
</feature>